<organism evidence="2 3">
    <name type="scientific">Aeromonas caviae</name>
    <name type="common">Aeromonas punctata</name>
    <dbReference type="NCBI Taxonomy" id="648"/>
    <lineage>
        <taxon>Bacteria</taxon>
        <taxon>Pseudomonadati</taxon>
        <taxon>Pseudomonadota</taxon>
        <taxon>Gammaproteobacteria</taxon>
        <taxon>Aeromonadales</taxon>
        <taxon>Aeromonadaceae</taxon>
        <taxon>Aeromonas</taxon>
    </lineage>
</organism>
<dbReference type="AlphaFoldDB" id="A0ABD0B941"/>
<reference evidence="2 3" key="1">
    <citation type="submission" date="2021-07" db="EMBL/GenBank/DDBJ databases">
        <title>Draft genome sequence of carbapenem-resistant Aeromonas spp. in Japan.</title>
        <authorList>
            <person name="Maehana S."/>
            <person name="Suzuki M."/>
            <person name="Kitasato H."/>
        </authorList>
    </citation>
    <scope>NUCLEOTIDE SEQUENCE [LARGE SCALE GENOMIC DNA]</scope>
    <source>
        <strain evidence="2 3">KAM382</strain>
    </source>
</reference>
<protein>
    <recommendedName>
        <fullName evidence="1">AbiTii domain-containing protein</fullName>
    </recommendedName>
</protein>
<dbReference type="Pfam" id="PF18864">
    <property type="entry name" value="AbiTii"/>
    <property type="match status" value="1"/>
</dbReference>
<name>A0ABD0B941_AERCA</name>
<gene>
    <name evidence="2" type="ORF">KAM382_24110</name>
</gene>
<dbReference type="Proteomes" id="UP000737420">
    <property type="component" value="Unassembled WGS sequence"/>
</dbReference>
<proteinExistence type="predicted"/>
<evidence type="ECO:0000313" key="3">
    <source>
        <dbReference type="Proteomes" id="UP000737420"/>
    </source>
</evidence>
<dbReference type="InterPro" id="IPR041304">
    <property type="entry name" value="AbiTii"/>
</dbReference>
<feature type="domain" description="AbiTii" evidence="1">
    <location>
        <begin position="4"/>
        <end position="179"/>
    </location>
</feature>
<accession>A0ABD0B941</accession>
<sequence length="298" mass="32148">MSALIPELIIQANDPTVKTADLLRRALVAAHRLQLPEWVTWLGHELNGYGPDDAIPIYRHVQGEVLIDGHNGLKGVVFPSAETAARWQLCHFDTPVDEIEGWCAESDDIHMQYSPREADALRAACGTNCTPVRRFTLASMRRILGAVRNQVLNFALQLEKEGILGDGMSFTPQEQLQAQQLAPVTHIHIGGDAPGFQFMQNSPGGQQQQTVTSEQKGEALAHLLPWLQQVMDEGKLSPPVQAELQANQTALQALANAPTRNWPVIGALASSVRGILEGAGGGVLAAQALGWLATLSGS</sequence>
<comment type="caution">
    <text evidence="2">The sequence shown here is derived from an EMBL/GenBank/DDBJ whole genome shotgun (WGS) entry which is preliminary data.</text>
</comment>
<evidence type="ECO:0000313" key="2">
    <source>
        <dbReference type="EMBL" id="GJB92350.1"/>
    </source>
</evidence>
<dbReference type="EMBL" id="BPOP01000022">
    <property type="protein sequence ID" value="GJB92350.1"/>
    <property type="molecule type" value="Genomic_DNA"/>
</dbReference>
<evidence type="ECO:0000259" key="1">
    <source>
        <dbReference type="Pfam" id="PF18864"/>
    </source>
</evidence>
<dbReference type="RefSeq" id="WP_223924505.1">
    <property type="nucleotide sequence ID" value="NZ_AP024404.1"/>
</dbReference>